<organism evidence="8 9">
    <name type="scientific">Sphingomonas hengshuiensis</name>
    <dbReference type="NCBI Taxonomy" id="1609977"/>
    <lineage>
        <taxon>Bacteria</taxon>
        <taxon>Pseudomonadati</taxon>
        <taxon>Pseudomonadota</taxon>
        <taxon>Alphaproteobacteria</taxon>
        <taxon>Sphingomonadales</taxon>
        <taxon>Sphingomonadaceae</taxon>
        <taxon>Sphingomonas</taxon>
    </lineage>
</organism>
<feature type="transmembrane region" description="Helical" evidence="6">
    <location>
        <begin position="20"/>
        <end position="43"/>
    </location>
</feature>
<evidence type="ECO:0000256" key="2">
    <source>
        <dbReference type="ARBA" id="ARBA00022475"/>
    </source>
</evidence>
<keyword evidence="5 6" id="KW-0472">Membrane</keyword>
<dbReference type="PANTHER" id="PTHR30294">
    <property type="entry name" value="MEMBRANE COMPONENT OF ABC TRANSPORTER YHHJ-RELATED"/>
    <property type="match status" value="1"/>
</dbReference>
<keyword evidence="3 6" id="KW-0812">Transmembrane</keyword>
<dbReference type="Pfam" id="PF12698">
    <property type="entry name" value="ABC2_membrane_3"/>
    <property type="match status" value="1"/>
</dbReference>
<evidence type="ECO:0000256" key="5">
    <source>
        <dbReference type="ARBA" id="ARBA00023136"/>
    </source>
</evidence>
<evidence type="ECO:0000313" key="8">
    <source>
        <dbReference type="EMBL" id="PZO78830.1"/>
    </source>
</evidence>
<dbReference type="AlphaFoldDB" id="A0A2W4Z958"/>
<dbReference type="GO" id="GO:0140359">
    <property type="term" value="F:ABC-type transporter activity"/>
    <property type="evidence" value="ECO:0007669"/>
    <property type="project" value="InterPro"/>
</dbReference>
<evidence type="ECO:0000256" key="1">
    <source>
        <dbReference type="ARBA" id="ARBA00004651"/>
    </source>
</evidence>
<dbReference type="PANTHER" id="PTHR30294:SF47">
    <property type="entry name" value="INNER MEMBRANE TRANSPORT PERMEASE YHHJ"/>
    <property type="match status" value="1"/>
</dbReference>
<dbReference type="EMBL" id="QFNF01000010">
    <property type="protein sequence ID" value="PZO78830.1"/>
    <property type="molecule type" value="Genomic_DNA"/>
</dbReference>
<dbReference type="InterPro" id="IPR051449">
    <property type="entry name" value="ABC-2_transporter_component"/>
</dbReference>
<evidence type="ECO:0000256" key="4">
    <source>
        <dbReference type="ARBA" id="ARBA00022989"/>
    </source>
</evidence>
<accession>A0A2W4Z958</accession>
<evidence type="ECO:0000259" key="7">
    <source>
        <dbReference type="Pfam" id="PF12698"/>
    </source>
</evidence>
<comment type="subcellular location">
    <subcellularLocation>
        <location evidence="1">Cell membrane</location>
        <topology evidence="1">Multi-pass membrane protein</topology>
    </subcellularLocation>
</comment>
<dbReference type="Gene3D" id="3.40.1710.10">
    <property type="entry name" value="abc type-2 transporter like domain"/>
    <property type="match status" value="1"/>
</dbReference>
<gene>
    <name evidence="8" type="ORF">DI632_05915</name>
</gene>
<feature type="transmembrane region" description="Helical" evidence="6">
    <location>
        <begin position="353"/>
        <end position="376"/>
    </location>
</feature>
<dbReference type="InterPro" id="IPR013525">
    <property type="entry name" value="ABC2_TM"/>
</dbReference>
<evidence type="ECO:0000256" key="3">
    <source>
        <dbReference type="ARBA" id="ARBA00022692"/>
    </source>
</evidence>
<feature type="transmembrane region" description="Helical" evidence="6">
    <location>
        <begin position="185"/>
        <end position="206"/>
    </location>
</feature>
<proteinExistence type="predicted"/>
<evidence type="ECO:0000256" key="6">
    <source>
        <dbReference type="SAM" id="Phobius"/>
    </source>
</evidence>
<evidence type="ECO:0000313" key="9">
    <source>
        <dbReference type="Proteomes" id="UP000248614"/>
    </source>
</evidence>
<keyword evidence="2" id="KW-1003">Cell membrane</keyword>
<comment type="caution">
    <text evidence="8">The sequence shown here is derived from an EMBL/GenBank/DDBJ whole genome shotgun (WGS) entry which is preliminary data.</text>
</comment>
<feature type="domain" description="ABC-2 type transporter transmembrane" evidence="7">
    <location>
        <begin position="23"/>
        <end position="371"/>
    </location>
</feature>
<protein>
    <submittedName>
        <fullName evidence="8">ABC transporter permease</fullName>
    </submittedName>
</protein>
<dbReference type="GO" id="GO:0005886">
    <property type="term" value="C:plasma membrane"/>
    <property type="evidence" value="ECO:0007669"/>
    <property type="project" value="UniProtKB-SubCell"/>
</dbReference>
<dbReference type="Proteomes" id="UP000248614">
    <property type="component" value="Unassembled WGS sequence"/>
</dbReference>
<feature type="transmembrane region" description="Helical" evidence="6">
    <location>
        <begin position="296"/>
        <end position="317"/>
    </location>
</feature>
<feature type="transmembrane region" description="Helical" evidence="6">
    <location>
        <begin position="227"/>
        <end position="253"/>
    </location>
</feature>
<reference evidence="8 9" key="1">
    <citation type="submission" date="2017-08" db="EMBL/GenBank/DDBJ databases">
        <title>Infants hospitalized years apart are colonized by the same room-sourced microbial strains.</title>
        <authorList>
            <person name="Brooks B."/>
            <person name="Olm M.R."/>
            <person name="Firek B.A."/>
            <person name="Baker R."/>
            <person name="Thomas B.C."/>
            <person name="Morowitz M.J."/>
            <person name="Banfield J.F."/>
        </authorList>
    </citation>
    <scope>NUCLEOTIDE SEQUENCE [LARGE SCALE GENOMIC DNA]</scope>
    <source>
        <strain evidence="8">S2_018_000_R3_110</strain>
    </source>
</reference>
<feature type="transmembrane region" description="Helical" evidence="6">
    <location>
        <begin position="265"/>
        <end position="289"/>
    </location>
</feature>
<keyword evidence="4 6" id="KW-1133">Transmembrane helix</keyword>
<name>A0A2W4Z958_9SPHN</name>
<sequence>MPAALRDGWRREWRFLRASFWDLSLVSWIPLLLLAVVAVQMAAGVMRDLPVVVVDRDGGGIARDLVRRLDAAPGIEVVERAADMSAAEQAVRSRRAYAVVLIDAATTRTVLRGGTAPVVVFYNASYSTASGAALREIGAVFQAQAADLARTQSAAILGPATVRAAPIAVRSTVLFNPQGSYELQLVALVHPALLHLIFMVAITGALGRELRDGTIGAWLGGLDRREAALAVCGKLLPYFIIFMGWATVATVYLAGLRGWPVVGSVALLMAGYAAMYLAYVGVALLFLGLTLTMSTALSLAGLYAGASFAFAGAIFPIESASAFARLWSAILPYSAFARLLAEQWIMGSGARGALWQIAVMLLFLIVGVVIGLPRYLAAAGHPGTWGRR</sequence>